<protein>
    <submittedName>
        <fullName evidence="2">Uncharacterized protein</fullName>
    </submittedName>
</protein>
<organism evidence="2 3">
    <name type="scientific">Citricoccus parietis</name>
    <dbReference type="NCBI Taxonomy" id="592307"/>
    <lineage>
        <taxon>Bacteria</taxon>
        <taxon>Bacillati</taxon>
        <taxon>Actinomycetota</taxon>
        <taxon>Actinomycetes</taxon>
        <taxon>Micrococcales</taxon>
        <taxon>Micrococcaceae</taxon>
        <taxon>Citricoccus</taxon>
    </lineage>
</organism>
<dbReference type="EMBL" id="JBHMFI010000023">
    <property type="protein sequence ID" value="MFB9075658.1"/>
    <property type="molecule type" value="Genomic_DNA"/>
</dbReference>
<evidence type="ECO:0000313" key="2">
    <source>
        <dbReference type="EMBL" id="MFB9075658.1"/>
    </source>
</evidence>
<name>A0ABV5GB19_9MICC</name>
<reference evidence="2 3" key="1">
    <citation type="submission" date="2024-09" db="EMBL/GenBank/DDBJ databases">
        <authorList>
            <person name="Sun Q."/>
            <person name="Mori K."/>
        </authorList>
    </citation>
    <scope>NUCLEOTIDE SEQUENCE [LARGE SCALE GENOMIC DNA]</scope>
    <source>
        <strain evidence="2 3">CCM 7609</strain>
    </source>
</reference>
<feature type="compositionally biased region" description="Acidic residues" evidence="1">
    <location>
        <begin position="154"/>
        <end position="163"/>
    </location>
</feature>
<sequence>MGLPDGFWCFAGDRLVSVAGLACGAGLSRRRGGRLFRGRCRGCRGGGVFWCGRGVAWPEDHADDDADDQDHHQPAGDPPSQALSARVIGVLVLGHEGPPSLGVLVALDEDAHDRSGAGGQSADDDRDGQSLDALDLASGEGGEHQGAGRSEEAGYADDDDDPADPVQQGRDALGAWRLLGGRVRDDAGEGRGGGHQVHQHGRSPYLGVRKAWMILVSLRGSRPGSGGRCRQASIHGR</sequence>
<accession>A0ABV5GB19</accession>
<evidence type="ECO:0000256" key="1">
    <source>
        <dbReference type="SAM" id="MobiDB-lite"/>
    </source>
</evidence>
<comment type="caution">
    <text evidence="2">The sequence shown here is derived from an EMBL/GenBank/DDBJ whole genome shotgun (WGS) entry which is preliminary data.</text>
</comment>
<gene>
    <name evidence="2" type="ORF">ACFFX0_32635</name>
</gene>
<feature type="region of interest" description="Disordered" evidence="1">
    <location>
        <begin position="112"/>
        <end position="168"/>
    </location>
</feature>
<proteinExistence type="predicted"/>
<dbReference type="Proteomes" id="UP001589575">
    <property type="component" value="Unassembled WGS sequence"/>
</dbReference>
<feature type="region of interest" description="Disordered" evidence="1">
    <location>
        <begin position="61"/>
        <end position="81"/>
    </location>
</feature>
<evidence type="ECO:0000313" key="3">
    <source>
        <dbReference type="Proteomes" id="UP001589575"/>
    </source>
</evidence>
<keyword evidence="3" id="KW-1185">Reference proteome</keyword>